<dbReference type="AlphaFoldDB" id="A0A1S0TYB8"/>
<name>A0A1S0TYB8_LOALO</name>
<proteinExistence type="predicted"/>
<organism evidence="2">
    <name type="scientific">Loa loa</name>
    <name type="common">Eye worm</name>
    <name type="synonym">Filaria loa</name>
    <dbReference type="NCBI Taxonomy" id="7209"/>
    <lineage>
        <taxon>Eukaryota</taxon>
        <taxon>Metazoa</taxon>
        <taxon>Ecdysozoa</taxon>
        <taxon>Nematoda</taxon>
        <taxon>Chromadorea</taxon>
        <taxon>Rhabditida</taxon>
        <taxon>Spirurina</taxon>
        <taxon>Spiruromorpha</taxon>
        <taxon>Filarioidea</taxon>
        <taxon>Onchocercidae</taxon>
        <taxon>Loa</taxon>
    </lineage>
</organism>
<reference evidence="2" key="1">
    <citation type="submission" date="2012-04" db="EMBL/GenBank/DDBJ databases">
        <title>The Genome Sequence of Loa loa.</title>
        <authorList>
            <consortium name="The Broad Institute Genome Sequencing Platform"/>
            <consortium name="Broad Institute Genome Sequencing Center for Infectious Disease"/>
            <person name="Nutman T.B."/>
            <person name="Fink D.L."/>
            <person name="Russ C."/>
            <person name="Young S."/>
            <person name="Zeng Q."/>
            <person name="Gargeya S."/>
            <person name="Alvarado L."/>
            <person name="Berlin A."/>
            <person name="Chapman S.B."/>
            <person name="Chen Z."/>
            <person name="Freedman E."/>
            <person name="Gellesch M."/>
            <person name="Goldberg J."/>
            <person name="Griggs A."/>
            <person name="Gujja S."/>
            <person name="Heilman E.R."/>
            <person name="Heiman D."/>
            <person name="Howarth C."/>
            <person name="Mehta T."/>
            <person name="Neiman D."/>
            <person name="Pearson M."/>
            <person name="Roberts A."/>
            <person name="Saif S."/>
            <person name="Shea T."/>
            <person name="Shenoy N."/>
            <person name="Sisk P."/>
            <person name="Stolte C."/>
            <person name="Sykes S."/>
            <person name="White J."/>
            <person name="Yandava C."/>
            <person name="Haas B."/>
            <person name="Henn M.R."/>
            <person name="Nusbaum C."/>
            <person name="Birren B."/>
        </authorList>
    </citation>
    <scope>NUCLEOTIDE SEQUENCE [LARGE SCALE GENOMIC DNA]</scope>
</reference>
<evidence type="ECO:0000256" key="1">
    <source>
        <dbReference type="SAM" id="MobiDB-lite"/>
    </source>
</evidence>
<dbReference type="CTD" id="9943523"/>
<dbReference type="GeneID" id="9943523"/>
<dbReference type="InParanoid" id="A0A1S0TYB8"/>
<dbReference type="EMBL" id="JH712172">
    <property type="protein sequence ID" value="EFO22373.1"/>
    <property type="molecule type" value="Genomic_DNA"/>
</dbReference>
<gene>
    <name evidence="2" type="ORF">LOAG_06117</name>
</gene>
<dbReference type="RefSeq" id="XP_003141701.1">
    <property type="nucleotide sequence ID" value="XM_003141653.1"/>
</dbReference>
<accession>A0A1S0TYB8</accession>
<feature type="region of interest" description="Disordered" evidence="1">
    <location>
        <begin position="21"/>
        <end position="75"/>
    </location>
</feature>
<sequence>MHRIIPDEDQELMHIQHMHVNGEANGNDNDNDDNDSDNGSNETESDVETYISDEQMPPSSDDQFPHVYDNSSQWDENIDPNEFLRQLIHGDACNNIENEYDNRNENMISSRIGQSSQAIGQAMNRSITDGESGIDDDTNWTTSSDVNFLL</sequence>
<protein>
    <submittedName>
        <fullName evidence="2">Uncharacterized protein</fullName>
    </submittedName>
</protein>
<dbReference type="KEGG" id="loa:LOAG_06117"/>
<evidence type="ECO:0000313" key="2">
    <source>
        <dbReference type="EMBL" id="EFO22373.1"/>
    </source>
</evidence>